<organism evidence="2 3">
    <name type="scientific">Musa troglodytarum</name>
    <name type="common">fe'i banana</name>
    <dbReference type="NCBI Taxonomy" id="320322"/>
    <lineage>
        <taxon>Eukaryota</taxon>
        <taxon>Viridiplantae</taxon>
        <taxon>Streptophyta</taxon>
        <taxon>Embryophyta</taxon>
        <taxon>Tracheophyta</taxon>
        <taxon>Spermatophyta</taxon>
        <taxon>Magnoliopsida</taxon>
        <taxon>Liliopsida</taxon>
        <taxon>Zingiberales</taxon>
        <taxon>Musaceae</taxon>
        <taxon>Musa</taxon>
    </lineage>
</organism>
<accession>A0A9E7GRH4</accession>
<dbReference type="EMBL" id="CP097509">
    <property type="protein sequence ID" value="URE19705.1"/>
    <property type="molecule type" value="Genomic_DNA"/>
</dbReference>
<proteinExistence type="predicted"/>
<keyword evidence="3" id="KW-1185">Reference proteome</keyword>
<name>A0A9E7GRH4_9LILI</name>
<reference evidence="2" key="1">
    <citation type="submission" date="2022-05" db="EMBL/GenBank/DDBJ databases">
        <title>The Musa troglodytarum L. genome provides insights into the mechanism of non-climacteric behaviour and enrichment of carotenoids.</title>
        <authorList>
            <person name="Wang J."/>
        </authorList>
    </citation>
    <scope>NUCLEOTIDE SEQUENCE</scope>
    <source>
        <tissue evidence="2">Leaf</tissue>
    </source>
</reference>
<feature type="compositionally biased region" description="Basic and acidic residues" evidence="1">
    <location>
        <begin position="7"/>
        <end position="20"/>
    </location>
</feature>
<evidence type="ECO:0000256" key="1">
    <source>
        <dbReference type="SAM" id="MobiDB-lite"/>
    </source>
</evidence>
<dbReference type="AlphaFoldDB" id="A0A9E7GRH4"/>
<evidence type="ECO:0000313" key="3">
    <source>
        <dbReference type="Proteomes" id="UP001055439"/>
    </source>
</evidence>
<protein>
    <submittedName>
        <fullName evidence="2">Uncharacterized protein</fullName>
    </submittedName>
</protein>
<dbReference type="Proteomes" id="UP001055439">
    <property type="component" value="Chromosome 7"/>
</dbReference>
<sequence>MTSSGRDTQDRVSQELDHPSVAKKTCKKKRVGIDPLKDDPFRMKAWIFLASWDIQATPTFFFLEDEQKLDELISSESGTICHPAYVALFVSPHPTKPLVEDNLTVHTWRKSDLCCCVVKSLCRQRRQSPLL</sequence>
<gene>
    <name evidence="2" type="ORF">MUK42_12321</name>
</gene>
<evidence type="ECO:0000313" key="2">
    <source>
        <dbReference type="EMBL" id="URE19705.1"/>
    </source>
</evidence>
<feature type="region of interest" description="Disordered" evidence="1">
    <location>
        <begin position="1"/>
        <end position="23"/>
    </location>
</feature>